<feature type="compositionally biased region" description="Low complexity" evidence="1">
    <location>
        <begin position="49"/>
        <end position="61"/>
    </location>
</feature>
<evidence type="ECO:0000313" key="2">
    <source>
        <dbReference type="EMBL" id="CAG8487484.1"/>
    </source>
</evidence>
<proteinExistence type="predicted"/>
<sequence>MADTFDVNKKKRKYAEDEVHTKSKNTLTPIAETTVDNVDDPKRRKQGSDDVNSSSEYSSSEGQDEYTSTLDDPDDMTSPSYSPFSSKMERLLSLATDSVFGSDNDEINVIRDVHTLPLVNRNPEDDFLIEGLNISELF</sequence>
<gene>
    <name evidence="2" type="ORF">FMOSSE_LOCUS3350</name>
</gene>
<organism evidence="2 3">
    <name type="scientific">Funneliformis mosseae</name>
    <name type="common">Endomycorrhizal fungus</name>
    <name type="synonym">Glomus mosseae</name>
    <dbReference type="NCBI Taxonomy" id="27381"/>
    <lineage>
        <taxon>Eukaryota</taxon>
        <taxon>Fungi</taxon>
        <taxon>Fungi incertae sedis</taxon>
        <taxon>Mucoromycota</taxon>
        <taxon>Glomeromycotina</taxon>
        <taxon>Glomeromycetes</taxon>
        <taxon>Glomerales</taxon>
        <taxon>Glomeraceae</taxon>
        <taxon>Funneliformis</taxon>
    </lineage>
</organism>
<reference evidence="2" key="1">
    <citation type="submission" date="2021-06" db="EMBL/GenBank/DDBJ databases">
        <authorList>
            <person name="Kallberg Y."/>
            <person name="Tangrot J."/>
            <person name="Rosling A."/>
        </authorList>
    </citation>
    <scope>NUCLEOTIDE SEQUENCE</scope>
    <source>
        <strain evidence="2">87-6 pot B 2015</strain>
    </source>
</reference>
<accession>A0A9N8WHJ9</accession>
<evidence type="ECO:0000313" key="3">
    <source>
        <dbReference type="Proteomes" id="UP000789375"/>
    </source>
</evidence>
<keyword evidence="3" id="KW-1185">Reference proteome</keyword>
<protein>
    <submittedName>
        <fullName evidence="2">10686_t:CDS:1</fullName>
    </submittedName>
</protein>
<name>A0A9N8WHJ9_FUNMO</name>
<dbReference type="AlphaFoldDB" id="A0A9N8WHJ9"/>
<dbReference type="Proteomes" id="UP000789375">
    <property type="component" value="Unassembled WGS sequence"/>
</dbReference>
<comment type="caution">
    <text evidence="2">The sequence shown here is derived from an EMBL/GenBank/DDBJ whole genome shotgun (WGS) entry which is preliminary data.</text>
</comment>
<feature type="compositionally biased region" description="Basic and acidic residues" evidence="1">
    <location>
        <begin position="39"/>
        <end position="48"/>
    </location>
</feature>
<evidence type="ECO:0000256" key="1">
    <source>
        <dbReference type="SAM" id="MobiDB-lite"/>
    </source>
</evidence>
<dbReference type="EMBL" id="CAJVPP010000493">
    <property type="protein sequence ID" value="CAG8487484.1"/>
    <property type="molecule type" value="Genomic_DNA"/>
</dbReference>
<feature type="region of interest" description="Disordered" evidence="1">
    <location>
        <begin position="1"/>
        <end position="85"/>
    </location>
</feature>